<comment type="caution">
    <text evidence="2">The sequence shown here is derived from an EMBL/GenBank/DDBJ whole genome shotgun (WGS) entry which is preliminary data.</text>
</comment>
<sequence>MPGRGLLRYQRKLRSDAGATDGGTQEAISTTPRKRCRTLDGLQAEDVLPGYTQSMSNNTTVNVIQESEKNVGLFEATPSDRLLLP</sequence>
<dbReference type="EMBL" id="VIBQ01000010">
    <property type="protein sequence ID" value="KAB8338901.1"/>
    <property type="molecule type" value="Genomic_DNA"/>
</dbReference>
<accession>A0A5N6KSL9</accession>
<organism evidence="2 3">
    <name type="scientific">Carpinus fangiana</name>
    <dbReference type="NCBI Taxonomy" id="176857"/>
    <lineage>
        <taxon>Eukaryota</taxon>
        <taxon>Viridiplantae</taxon>
        <taxon>Streptophyta</taxon>
        <taxon>Embryophyta</taxon>
        <taxon>Tracheophyta</taxon>
        <taxon>Spermatophyta</taxon>
        <taxon>Magnoliopsida</taxon>
        <taxon>eudicotyledons</taxon>
        <taxon>Gunneridae</taxon>
        <taxon>Pentapetalae</taxon>
        <taxon>rosids</taxon>
        <taxon>fabids</taxon>
        <taxon>Fagales</taxon>
        <taxon>Betulaceae</taxon>
        <taxon>Carpinus</taxon>
    </lineage>
</organism>
<evidence type="ECO:0000256" key="1">
    <source>
        <dbReference type="SAM" id="MobiDB-lite"/>
    </source>
</evidence>
<gene>
    <name evidence="2" type="ORF">FH972_021843</name>
</gene>
<proteinExistence type="predicted"/>
<feature type="compositionally biased region" description="Polar residues" evidence="1">
    <location>
        <begin position="22"/>
        <end position="31"/>
    </location>
</feature>
<evidence type="ECO:0000313" key="2">
    <source>
        <dbReference type="EMBL" id="KAB8338901.1"/>
    </source>
</evidence>
<dbReference type="AlphaFoldDB" id="A0A5N6KSL9"/>
<name>A0A5N6KSL9_9ROSI</name>
<feature type="region of interest" description="Disordered" evidence="1">
    <location>
        <begin position="1"/>
        <end position="35"/>
    </location>
</feature>
<keyword evidence="3" id="KW-1185">Reference proteome</keyword>
<protein>
    <submittedName>
        <fullName evidence="2">Uncharacterized protein</fullName>
    </submittedName>
</protein>
<dbReference type="Proteomes" id="UP000327013">
    <property type="component" value="Unassembled WGS sequence"/>
</dbReference>
<reference evidence="2 3" key="1">
    <citation type="submission" date="2019-06" db="EMBL/GenBank/DDBJ databases">
        <title>A chromosomal-level reference genome of Carpinus fangiana (Coryloideae, Betulaceae).</title>
        <authorList>
            <person name="Yang X."/>
            <person name="Wang Z."/>
            <person name="Zhang L."/>
            <person name="Hao G."/>
            <person name="Liu J."/>
            <person name="Yang Y."/>
        </authorList>
    </citation>
    <scope>NUCLEOTIDE SEQUENCE [LARGE SCALE GENOMIC DNA]</scope>
    <source>
        <strain evidence="2">Cfa_2016G</strain>
        <tissue evidence="2">Leaf</tissue>
    </source>
</reference>
<evidence type="ECO:0000313" key="3">
    <source>
        <dbReference type="Proteomes" id="UP000327013"/>
    </source>
</evidence>